<dbReference type="InterPro" id="IPR013078">
    <property type="entry name" value="His_Pase_superF_clade-1"/>
</dbReference>
<proteinExistence type="predicted"/>
<keyword evidence="2" id="KW-1185">Reference proteome</keyword>
<name>A0A9N8DY78_9STRA</name>
<dbReference type="AlphaFoldDB" id="A0A9N8DY78"/>
<dbReference type="GO" id="GO:0016791">
    <property type="term" value="F:phosphatase activity"/>
    <property type="evidence" value="ECO:0007669"/>
    <property type="project" value="TreeGrafter"/>
</dbReference>
<dbReference type="OrthoDB" id="496981at2759"/>
<reference evidence="1" key="1">
    <citation type="submission" date="2020-06" db="EMBL/GenBank/DDBJ databases">
        <authorList>
            <consortium name="Plant Systems Biology data submission"/>
        </authorList>
    </citation>
    <scope>NUCLEOTIDE SEQUENCE</scope>
    <source>
        <strain evidence="1">D6</strain>
    </source>
</reference>
<accession>A0A9N8DY78</accession>
<evidence type="ECO:0000313" key="2">
    <source>
        <dbReference type="Proteomes" id="UP001153069"/>
    </source>
</evidence>
<dbReference type="CDD" id="cd07067">
    <property type="entry name" value="HP_PGM_like"/>
    <property type="match status" value="1"/>
</dbReference>
<evidence type="ECO:0000313" key="1">
    <source>
        <dbReference type="EMBL" id="CAB9511112.1"/>
    </source>
</evidence>
<dbReference type="PANTHER" id="PTHR48100">
    <property type="entry name" value="BROAD-SPECIFICITY PHOSPHATASE YOR283W-RELATED"/>
    <property type="match status" value="1"/>
</dbReference>
<organism evidence="1 2">
    <name type="scientific">Seminavis robusta</name>
    <dbReference type="NCBI Taxonomy" id="568900"/>
    <lineage>
        <taxon>Eukaryota</taxon>
        <taxon>Sar</taxon>
        <taxon>Stramenopiles</taxon>
        <taxon>Ochrophyta</taxon>
        <taxon>Bacillariophyta</taxon>
        <taxon>Bacillariophyceae</taxon>
        <taxon>Bacillariophycidae</taxon>
        <taxon>Naviculales</taxon>
        <taxon>Naviculaceae</taxon>
        <taxon>Seminavis</taxon>
    </lineage>
</organism>
<dbReference type="Gene3D" id="3.40.50.1240">
    <property type="entry name" value="Phosphoglycerate mutase-like"/>
    <property type="match status" value="1"/>
</dbReference>
<dbReference type="SMART" id="SM00855">
    <property type="entry name" value="PGAM"/>
    <property type="match status" value="1"/>
</dbReference>
<gene>
    <name evidence="1" type="ORF">SEMRO_468_G149210.1</name>
</gene>
<comment type="caution">
    <text evidence="1">The sequence shown here is derived from an EMBL/GenBank/DDBJ whole genome shotgun (WGS) entry which is preliminary data.</text>
</comment>
<dbReference type="GO" id="GO:0005737">
    <property type="term" value="C:cytoplasm"/>
    <property type="evidence" value="ECO:0007669"/>
    <property type="project" value="TreeGrafter"/>
</dbReference>
<dbReference type="InterPro" id="IPR029033">
    <property type="entry name" value="His_PPase_superfam"/>
</dbReference>
<dbReference type="Proteomes" id="UP001153069">
    <property type="component" value="Unassembled WGS sequence"/>
</dbReference>
<dbReference type="EMBL" id="CAICTM010000467">
    <property type="protein sequence ID" value="CAB9511112.1"/>
    <property type="molecule type" value="Genomic_DNA"/>
</dbReference>
<dbReference type="SUPFAM" id="SSF53254">
    <property type="entry name" value="Phosphoglycerate mutase-like"/>
    <property type="match status" value="1"/>
</dbReference>
<sequence>MPRKILAIRHGQSVWNVLREKYPSEDERYGEDLYAPDCDITELGAQQSRQAGRELMELLSATAREEETTSINVRFVVSPLRRALQTAQGIFQGAAQVDSNWKPTTVIVQPLAAEILMDSCDIGTPVANLKKEFPAPFDMNLVEQQATPDGGFWWRFQQSPQETWERMKQRLPEGTESTAQAQERIASLREFLREDKTCQEADVVVVVCHSETIWYLTSRPGADGDRYGTWTKNGEIVDLKEHILGKS</sequence>
<dbReference type="Pfam" id="PF00300">
    <property type="entry name" value="His_Phos_1"/>
    <property type="match status" value="1"/>
</dbReference>
<protein>
    <submittedName>
        <fullName evidence="1">Pfam:PGAM</fullName>
    </submittedName>
</protein>
<dbReference type="PANTHER" id="PTHR48100:SF1">
    <property type="entry name" value="HISTIDINE PHOSPHATASE FAMILY PROTEIN-RELATED"/>
    <property type="match status" value="1"/>
</dbReference>
<dbReference type="InterPro" id="IPR050275">
    <property type="entry name" value="PGM_Phosphatase"/>
</dbReference>